<proteinExistence type="inferred from homology"/>
<comment type="similarity">
    <text evidence="2 8">Belongs to the rhizobiaceae omp19 lipoprotein family.</text>
</comment>
<dbReference type="PROSITE" id="PS51257">
    <property type="entry name" value="PROKAR_LIPOPROTEIN"/>
    <property type="match status" value="1"/>
</dbReference>
<gene>
    <name evidence="12" type="ORF">GA0061105_110127</name>
</gene>
<evidence type="ECO:0000256" key="6">
    <source>
        <dbReference type="ARBA" id="ARBA00023237"/>
    </source>
</evidence>
<comment type="subcellular location">
    <subcellularLocation>
        <location evidence="1">Cell outer membrane</location>
        <topology evidence="1">Lipid-anchor</topology>
    </subcellularLocation>
</comment>
<evidence type="ECO:0000256" key="1">
    <source>
        <dbReference type="ARBA" id="ARBA00004459"/>
    </source>
</evidence>
<evidence type="ECO:0000256" key="2">
    <source>
        <dbReference type="ARBA" id="ARBA00007138"/>
    </source>
</evidence>
<evidence type="ECO:0000256" key="4">
    <source>
        <dbReference type="ARBA" id="ARBA00023136"/>
    </source>
</evidence>
<feature type="signal peptide" evidence="10">
    <location>
        <begin position="1"/>
        <end position="23"/>
    </location>
</feature>
<sequence length="171" mass="17493">MQLRYAMTGLVVALALAGCQRTAYDYSSNSNAGPAPLTAQPVPSVQGGQLPPPTGGSQFPAAPTATAPMPGAQAGAVAANALDVTKESMVGNWRVNGSCDMFLTLTNLGSGSRGGTRGCVGELTAMGSWEVAGKQVLLKDRSGNQIGSVYKTADNRFQGQTNSGQQISLSR</sequence>
<dbReference type="STRING" id="1138170.GA0061105_110127"/>
<name>A0A1C3Y7G2_9HYPH</name>
<dbReference type="Proteomes" id="UP000198723">
    <property type="component" value="Unassembled WGS sequence"/>
</dbReference>
<keyword evidence="7" id="KW-0449">Lipoprotein</keyword>
<dbReference type="RefSeq" id="WP_064696537.1">
    <property type="nucleotide sequence ID" value="NZ_FMAJ01000010.1"/>
</dbReference>
<evidence type="ECO:0000256" key="7">
    <source>
        <dbReference type="ARBA" id="ARBA00023288"/>
    </source>
</evidence>
<evidence type="ECO:0000313" key="12">
    <source>
        <dbReference type="EMBL" id="SCB60324.1"/>
    </source>
</evidence>
<dbReference type="SUPFAM" id="SSF50882">
    <property type="entry name" value="beta-Barrel protease inhibitors"/>
    <property type="match status" value="1"/>
</dbReference>
<protein>
    <recommendedName>
        <fullName evidence="8">Outer membrane lipoprotein omp19</fullName>
    </recommendedName>
</protein>
<dbReference type="PIRSF" id="PIRSF034005">
    <property type="entry name" value="OM_lipoprot_Omp19_bac"/>
    <property type="match status" value="1"/>
</dbReference>
<accession>A0A1C3Y7G2</accession>
<evidence type="ECO:0000256" key="9">
    <source>
        <dbReference type="SAM" id="MobiDB-lite"/>
    </source>
</evidence>
<evidence type="ECO:0000256" key="3">
    <source>
        <dbReference type="ARBA" id="ARBA00022729"/>
    </source>
</evidence>
<dbReference type="AlphaFoldDB" id="A0A1C3Y7G2"/>
<feature type="chain" id="PRO_5008687402" description="Outer membrane lipoprotein omp19" evidence="10">
    <location>
        <begin position="24"/>
        <end position="171"/>
    </location>
</feature>
<dbReference type="EMBL" id="FMAJ01000010">
    <property type="protein sequence ID" value="SCB60324.1"/>
    <property type="molecule type" value="Genomic_DNA"/>
</dbReference>
<organism evidence="12 13">
    <name type="scientific">Rhizobium aethiopicum</name>
    <dbReference type="NCBI Taxonomy" id="1138170"/>
    <lineage>
        <taxon>Bacteria</taxon>
        <taxon>Pseudomonadati</taxon>
        <taxon>Pseudomonadota</taxon>
        <taxon>Alphaproteobacteria</taxon>
        <taxon>Hyphomicrobiales</taxon>
        <taxon>Rhizobiaceae</taxon>
        <taxon>Rhizobium/Agrobacterium group</taxon>
        <taxon>Rhizobium</taxon>
    </lineage>
</organism>
<evidence type="ECO:0000313" key="13">
    <source>
        <dbReference type="Proteomes" id="UP000198723"/>
    </source>
</evidence>
<feature type="region of interest" description="Disordered" evidence="9">
    <location>
        <begin position="35"/>
        <end position="68"/>
    </location>
</feature>
<dbReference type="Pfam" id="PF02974">
    <property type="entry name" value="Inh"/>
    <property type="match status" value="1"/>
</dbReference>
<dbReference type="InterPro" id="IPR016085">
    <property type="entry name" value="Protease_inh_B-barrel_dom"/>
</dbReference>
<evidence type="ECO:0000256" key="8">
    <source>
        <dbReference type="PIRNR" id="PIRNR034005"/>
    </source>
</evidence>
<reference evidence="12 13" key="1">
    <citation type="submission" date="2016-08" db="EMBL/GenBank/DDBJ databases">
        <authorList>
            <person name="Seilhamer J.J."/>
        </authorList>
    </citation>
    <scope>NUCLEOTIDE SEQUENCE [LARGE SCALE GENOMIC DNA]</scope>
    <source>
        <strain evidence="12 13">HBR26</strain>
    </source>
</reference>
<dbReference type="InterPro" id="IPR021140">
    <property type="entry name" value="Inh/Omp19"/>
</dbReference>
<dbReference type="Gene3D" id="2.40.128.10">
    <property type="match status" value="1"/>
</dbReference>
<dbReference type="GO" id="GO:0004866">
    <property type="term" value="F:endopeptidase inhibitor activity"/>
    <property type="evidence" value="ECO:0007669"/>
    <property type="project" value="InterPro"/>
</dbReference>
<keyword evidence="4 8" id="KW-0472">Membrane</keyword>
<keyword evidence="3 10" id="KW-0732">Signal</keyword>
<dbReference type="GO" id="GO:0009279">
    <property type="term" value="C:cell outer membrane"/>
    <property type="evidence" value="ECO:0007669"/>
    <property type="project" value="UniProtKB-SubCell"/>
</dbReference>
<keyword evidence="6 8" id="KW-0998">Cell outer membrane</keyword>
<feature type="domain" description="Alkaline proteinase inhibitor/ Outer membrane lipoprotein Omp19" evidence="11">
    <location>
        <begin position="84"/>
        <end position="171"/>
    </location>
</feature>
<evidence type="ECO:0000259" key="11">
    <source>
        <dbReference type="Pfam" id="PF02974"/>
    </source>
</evidence>
<keyword evidence="5" id="KW-0564">Palmitate</keyword>
<dbReference type="InterPro" id="IPR010571">
    <property type="entry name" value="OM_lipoprot_Omp19_bac"/>
</dbReference>
<evidence type="ECO:0000256" key="10">
    <source>
        <dbReference type="SAM" id="SignalP"/>
    </source>
</evidence>
<evidence type="ECO:0000256" key="5">
    <source>
        <dbReference type="ARBA" id="ARBA00023139"/>
    </source>
</evidence>